<evidence type="ECO:0000256" key="3">
    <source>
        <dbReference type="SAM" id="MobiDB-lite"/>
    </source>
</evidence>
<feature type="domain" description="SGNH hydrolase-type esterase" evidence="4">
    <location>
        <begin position="159"/>
        <end position="311"/>
    </location>
</feature>
<comment type="similarity">
    <text evidence="1">Belongs to the 'GDSL' lipolytic enzyme family.</text>
</comment>
<keyword evidence="2" id="KW-0378">Hydrolase</keyword>
<comment type="caution">
    <text evidence="5">The sequence shown here is derived from an EMBL/GenBank/DDBJ whole genome shotgun (WGS) entry which is preliminary data.</text>
</comment>
<keyword evidence="6" id="KW-1185">Reference proteome</keyword>
<proteinExistence type="inferred from homology"/>
<dbReference type="SUPFAM" id="SSF52266">
    <property type="entry name" value="SGNH hydrolase"/>
    <property type="match status" value="1"/>
</dbReference>
<protein>
    <submittedName>
        <fullName evidence="5">Rhamnogalacturonan acetylesterase</fullName>
    </submittedName>
</protein>
<evidence type="ECO:0000259" key="4">
    <source>
        <dbReference type="Pfam" id="PF13472"/>
    </source>
</evidence>
<dbReference type="AlphaFoldDB" id="A0A934RT88"/>
<gene>
    <name evidence="5" type="ORF">JIN78_14165</name>
</gene>
<evidence type="ECO:0000256" key="1">
    <source>
        <dbReference type="ARBA" id="ARBA00008668"/>
    </source>
</evidence>
<dbReference type="PANTHER" id="PTHR43695">
    <property type="entry name" value="PUTATIVE (AFU_ORTHOLOGUE AFUA_2G17250)-RELATED"/>
    <property type="match status" value="1"/>
</dbReference>
<dbReference type="Proteomes" id="UP000604083">
    <property type="component" value="Unassembled WGS sequence"/>
</dbReference>
<dbReference type="CDD" id="cd01821">
    <property type="entry name" value="Rhamnogalacturan_acetylesterase_like"/>
    <property type="match status" value="1"/>
</dbReference>
<feature type="region of interest" description="Disordered" evidence="3">
    <location>
        <begin position="384"/>
        <end position="403"/>
    </location>
</feature>
<dbReference type="InterPro" id="IPR036514">
    <property type="entry name" value="SGNH_hydro_sf"/>
</dbReference>
<evidence type="ECO:0000256" key="2">
    <source>
        <dbReference type="ARBA" id="ARBA00022801"/>
    </source>
</evidence>
<dbReference type="InterPro" id="IPR013830">
    <property type="entry name" value="SGNH_hydro"/>
</dbReference>
<evidence type="ECO:0000313" key="6">
    <source>
        <dbReference type="Proteomes" id="UP000604083"/>
    </source>
</evidence>
<dbReference type="RefSeq" id="WP_200392646.1">
    <property type="nucleotide sequence ID" value="NZ_JAENIO010000044.1"/>
</dbReference>
<evidence type="ECO:0000313" key="5">
    <source>
        <dbReference type="EMBL" id="MBK1835211.1"/>
    </source>
</evidence>
<accession>A0A934RT88</accession>
<dbReference type="Pfam" id="PF13472">
    <property type="entry name" value="Lipase_GDSL_2"/>
    <property type="match status" value="1"/>
</dbReference>
<sequence length="403" mass="44280">MKVATFLIAFALSPLLSGEPAPQGVLQLSQKDLAAENLFASGEESGWLPDRPNVLALALPEGNHTITITHEGPLTVKAEDRRLMTLVPPSPQEKFLQFTVNTRSPALQDGREVRLRKPEDRTGFTWDDKLTLEFFPHAKGITGIEVVAAEAASTVFLAGDSTVTDQNREPWAGWGQMLPAFFDSGVAIANHAESGRALFSFRGERRLQKILEAAREGDYVLVQFGHNDQKDKRAEAGPFTTYRADLEDFIARIRATGAQPVLVTPMERRRWSEGKPGQTLSDYAAAVRQVGEAEEVPVLDLHIRSLELYTALGEEGSREAFVHYPAHTFPEQHEALRDDTHHSNYGAYELARCLVEEIRVHLPALAGSLRPGIAAFDPRKPEAAGTVQLPAGLPQASEKPEGN</sequence>
<organism evidence="5 6">
    <name type="scientific">Roseibacillus ishigakijimensis</name>
    <dbReference type="NCBI Taxonomy" id="454146"/>
    <lineage>
        <taxon>Bacteria</taxon>
        <taxon>Pseudomonadati</taxon>
        <taxon>Verrucomicrobiota</taxon>
        <taxon>Verrucomicrobiia</taxon>
        <taxon>Verrucomicrobiales</taxon>
        <taxon>Verrucomicrobiaceae</taxon>
        <taxon>Roseibacillus</taxon>
    </lineage>
</organism>
<reference evidence="5" key="1">
    <citation type="submission" date="2021-01" db="EMBL/GenBank/DDBJ databases">
        <title>Modified the classification status of verrucomicrobia.</title>
        <authorList>
            <person name="Feng X."/>
        </authorList>
    </citation>
    <scope>NUCLEOTIDE SEQUENCE</scope>
    <source>
        <strain evidence="5">KCTC 12986</strain>
    </source>
</reference>
<dbReference type="InterPro" id="IPR037459">
    <property type="entry name" value="RhgT-like"/>
</dbReference>
<name>A0A934RT88_9BACT</name>
<dbReference type="PANTHER" id="PTHR43695:SF1">
    <property type="entry name" value="RHAMNOGALACTURONAN ACETYLESTERASE"/>
    <property type="match status" value="1"/>
</dbReference>
<dbReference type="Gene3D" id="3.40.50.1110">
    <property type="entry name" value="SGNH hydrolase"/>
    <property type="match status" value="1"/>
</dbReference>
<dbReference type="GO" id="GO:0016788">
    <property type="term" value="F:hydrolase activity, acting on ester bonds"/>
    <property type="evidence" value="ECO:0007669"/>
    <property type="project" value="UniProtKB-ARBA"/>
</dbReference>
<dbReference type="EMBL" id="JAENIO010000044">
    <property type="protein sequence ID" value="MBK1835211.1"/>
    <property type="molecule type" value="Genomic_DNA"/>
</dbReference>